<dbReference type="Pfam" id="PF13309">
    <property type="entry name" value="HTH_22"/>
    <property type="match status" value="1"/>
</dbReference>
<dbReference type="RefSeq" id="WP_209458186.1">
    <property type="nucleotide sequence ID" value="NZ_JAGGKC010000002.1"/>
</dbReference>
<evidence type="ECO:0000259" key="1">
    <source>
        <dbReference type="Pfam" id="PF08348"/>
    </source>
</evidence>
<gene>
    <name evidence="3" type="ORF">J2Z34_000409</name>
</gene>
<dbReference type="PANTHER" id="PTHR35568">
    <property type="entry name" value="TRANSCRIPTIONAL REGULATOR DAUR"/>
    <property type="match status" value="1"/>
</dbReference>
<feature type="domain" description="YheO-like" evidence="1">
    <location>
        <begin position="16"/>
        <end position="120"/>
    </location>
</feature>
<dbReference type="PANTHER" id="PTHR35568:SF1">
    <property type="entry name" value="TRANSCRIPTIONAL REGULATOR DAUR"/>
    <property type="match status" value="1"/>
</dbReference>
<dbReference type="Pfam" id="PF08348">
    <property type="entry name" value="PAS_6"/>
    <property type="match status" value="1"/>
</dbReference>
<dbReference type="EMBL" id="JAGGKC010000002">
    <property type="protein sequence ID" value="MBP1917938.1"/>
    <property type="molecule type" value="Genomic_DNA"/>
</dbReference>
<comment type="caution">
    <text evidence="3">The sequence shown here is derived from an EMBL/GenBank/DDBJ whole genome shotgun (WGS) entry which is preliminary data.</text>
</comment>
<evidence type="ECO:0000313" key="3">
    <source>
        <dbReference type="EMBL" id="MBP1917938.1"/>
    </source>
</evidence>
<proteinExistence type="predicted"/>
<feature type="domain" description="Transcriptional regulator DauR-like HTH" evidence="2">
    <location>
        <begin position="159"/>
        <end position="216"/>
    </location>
</feature>
<evidence type="ECO:0000259" key="2">
    <source>
        <dbReference type="Pfam" id="PF13309"/>
    </source>
</evidence>
<dbReference type="InterPro" id="IPR039445">
    <property type="entry name" value="DauR-like_HTH"/>
</dbReference>
<organism evidence="3 4">
    <name type="scientific">Youngiibacter multivorans</name>
    <dbReference type="NCBI Taxonomy" id="937251"/>
    <lineage>
        <taxon>Bacteria</taxon>
        <taxon>Bacillati</taxon>
        <taxon>Bacillota</taxon>
        <taxon>Clostridia</taxon>
        <taxon>Eubacteriales</taxon>
        <taxon>Clostridiaceae</taxon>
        <taxon>Youngiibacter</taxon>
    </lineage>
</organism>
<sequence length="227" mass="25765">MAIQEVELTIVDREILNSYAQIINGLADYLGSGYEIVLHSLEDYEHSVINIINGEHTGRVKGVPITDLALEMLEKISCEKKDYISYFTTNKKGEPLKSSTIAIRGEKNRIIGLLCMNLYLNTSFLDIMKVFIPGTPSDANQLNMENFVDNSDELIESTLKKVRENVLRNNEINVSNKNKIIIYKLDDYGIFNIKDSIPKVAELLDISKNTVYMHLRNKPVSDSMESK</sequence>
<name>A0ABS4G066_9CLOT</name>
<reference evidence="3 4" key="1">
    <citation type="submission" date="2021-03" db="EMBL/GenBank/DDBJ databases">
        <title>Genomic Encyclopedia of Type Strains, Phase IV (KMG-IV): sequencing the most valuable type-strain genomes for metagenomic binning, comparative biology and taxonomic classification.</title>
        <authorList>
            <person name="Goeker M."/>
        </authorList>
    </citation>
    <scope>NUCLEOTIDE SEQUENCE [LARGE SCALE GENOMIC DNA]</scope>
    <source>
        <strain evidence="3 4">DSM 6139</strain>
    </source>
</reference>
<dbReference type="InterPro" id="IPR013559">
    <property type="entry name" value="YheO"/>
</dbReference>
<dbReference type="InterPro" id="IPR039446">
    <property type="entry name" value="DauR-like"/>
</dbReference>
<accession>A0ABS4G066</accession>
<protein>
    <submittedName>
        <fullName evidence="3">Transcriptional regulator YheO</fullName>
    </submittedName>
</protein>
<evidence type="ECO:0000313" key="4">
    <source>
        <dbReference type="Proteomes" id="UP001519271"/>
    </source>
</evidence>
<keyword evidence="4" id="KW-1185">Reference proteome</keyword>
<dbReference type="Proteomes" id="UP001519271">
    <property type="component" value="Unassembled WGS sequence"/>
</dbReference>